<reference evidence="1" key="1">
    <citation type="submission" date="2014-09" db="EMBL/GenBank/DDBJ databases">
        <authorList>
            <person name="Magalhaes I.L.F."/>
            <person name="Oliveira U."/>
            <person name="Santos F.R."/>
            <person name="Vidigal T.H.D.A."/>
            <person name="Brescovit A.D."/>
            <person name="Santos A.J."/>
        </authorList>
    </citation>
    <scope>NUCLEOTIDE SEQUENCE</scope>
    <source>
        <tissue evidence="1">Shoot tissue taken approximately 20 cm above the soil surface</tissue>
    </source>
</reference>
<dbReference type="EMBL" id="GBRH01168296">
    <property type="protein sequence ID" value="JAE29600.1"/>
    <property type="molecule type" value="Transcribed_RNA"/>
</dbReference>
<accession>A0A0A9GXA8</accession>
<organism evidence="1">
    <name type="scientific">Arundo donax</name>
    <name type="common">Giant reed</name>
    <name type="synonym">Donax arundinaceus</name>
    <dbReference type="NCBI Taxonomy" id="35708"/>
    <lineage>
        <taxon>Eukaryota</taxon>
        <taxon>Viridiplantae</taxon>
        <taxon>Streptophyta</taxon>
        <taxon>Embryophyta</taxon>
        <taxon>Tracheophyta</taxon>
        <taxon>Spermatophyta</taxon>
        <taxon>Magnoliopsida</taxon>
        <taxon>Liliopsida</taxon>
        <taxon>Poales</taxon>
        <taxon>Poaceae</taxon>
        <taxon>PACMAD clade</taxon>
        <taxon>Arundinoideae</taxon>
        <taxon>Arundineae</taxon>
        <taxon>Arundo</taxon>
    </lineage>
</organism>
<dbReference type="AlphaFoldDB" id="A0A0A9GXA8"/>
<reference evidence="1" key="2">
    <citation type="journal article" date="2015" name="Data Brief">
        <title>Shoot transcriptome of the giant reed, Arundo donax.</title>
        <authorList>
            <person name="Barrero R.A."/>
            <person name="Guerrero F.D."/>
            <person name="Moolhuijzen P."/>
            <person name="Goolsby J.A."/>
            <person name="Tidwell J."/>
            <person name="Bellgard S.E."/>
            <person name="Bellgard M.I."/>
        </authorList>
    </citation>
    <scope>NUCLEOTIDE SEQUENCE</scope>
    <source>
        <tissue evidence="1">Shoot tissue taken approximately 20 cm above the soil surface</tissue>
    </source>
</reference>
<name>A0A0A9GXA8_ARUDO</name>
<evidence type="ECO:0000313" key="1">
    <source>
        <dbReference type="EMBL" id="JAE29600.1"/>
    </source>
</evidence>
<sequence>MSIKELDTNTLLLDPIFRALAWILVPPLKSRRVAQALSTLEKHEMFGLQPSASI</sequence>
<protein>
    <submittedName>
        <fullName evidence="1">Uncharacterized protein</fullName>
    </submittedName>
</protein>
<proteinExistence type="predicted"/>